<name>A0A0E9WUS7_ANGAN</name>
<sequence length="75" mass="7994">MQSAPDHSSLFKAQVHSGVHKGLLGEVSGKVPYNKEGTLEMYHVPVTGVSIAEELGELASPTPSKENTRSVMFAV</sequence>
<reference evidence="1" key="1">
    <citation type="submission" date="2014-11" db="EMBL/GenBank/DDBJ databases">
        <authorList>
            <person name="Amaro Gonzalez C."/>
        </authorList>
    </citation>
    <scope>NUCLEOTIDE SEQUENCE</scope>
</reference>
<dbReference type="AlphaFoldDB" id="A0A0E9WUS7"/>
<dbReference type="EMBL" id="GBXM01015339">
    <property type="protein sequence ID" value="JAH93238.1"/>
    <property type="molecule type" value="Transcribed_RNA"/>
</dbReference>
<proteinExistence type="predicted"/>
<protein>
    <submittedName>
        <fullName evidence="1">Uncharacterized protein</fullName>
    </submittedName>
</protein>
<evidence type="ECO:0000313" key="1">
    <source>
        <dbReference type="EMBL" id="JAH93238.1"/>
    </source>
</evidence>
<reference evidence="1" key="2">
    <citation type="journal article" date="2015" name="Fish Shellfish Immunol.">
        <title>Early steps in the European eel (Anguilla anguilla)-Vibrio vulnificus interaction in the gills: Role of the RtxA13 toxin.</title>
        <authorList>
            <person name="Callol A."/>
            <person name="Pajuelo D."/>
            <person name="Ebbesson L."/>
            <person name="Teles M."/>
            <person name="MacKenzie S."/>
            <person name="Amaro C."/>
        </authorList>
    </citation>
    <scope>NUCLEOTIDE SEQUENCE</scope>
</reference>
<accession>A0A0E9WUS7</accession>
<organism evidence="1">
    <name type="scientific">Anguilla anguilla</name>
    <name type="common">European freshwater eel</name>
    <name type="synonym">Muraena anguilla</name>
    <dbReference type="NCBI Taxonomy" id="7936"/>
    <lineage>
        <taxon>Eukaryota</taxon>
        <taxon>Metazoa</taxon>
        <taxon>Chordata</taxon>
        <taxon>Craniata</taxon>
        <taxon>Vertebrata</taxon>
        <taxon>Euteleostomi</taxon>
        <taxon>Actinopterygii</taxon>
        <taxon>Neopterygii</taxon>
        <taxon>Teleostei</taxon>
        <taxon>Anguilliformes</taxon>
        <taxon>Anguillidae</taxon>
        <taxon>Anguilla</taxon>
    </lineage>
</organism>